<dbReference type="GO" id="GO:0050797">
    <property type="term" value="F:thymidylate synthase (FAD) activity"/>
    <property type="evidence" value="ECO:0007669"/>
    <property type="project" value="UniProtKB-UniRule"/>
</dbReference>
<dbReference type="GO" id="GO:0004799">
    <property type="term" value="F:thymidylate synthase activity"/>
    <property type="evidence" value="ECO:0007669"/>
    <property type="project" value="TreeGrafter"/>
</dbReference>
<dbReference type="GO" id="GO:0050660">
    <property type="term" value="F:flavin adenine dinucleotide binding"/>
    <property type="evidence" value="ECO:0007669"/>
    <property type="project" value="UniProtKB-UniRule"/>
</dbReference>
<protein>
    <recommendedName>
        <fullName evidence="1">FAD-dependent thymidylate synthase</fullName>
        <ecNumber evidence="1">2.1.1.148</ecNumber>
    </recommendedName>
</protein>
<dbReference type="Pfam" id="PF02511">
    <property type="entry name" value="Thy1"/>
    <property type="match status" value="2"/>
</dbReference>
<accession>A0A4U8YN46</accession>
<dbReference type="InterPro" id="IPR036098">
    <property type="entry name" value="Thymidylate_synthase_ThyX_sf"/>
</dbReference>
<dbReference type="SUPFAM" id="SSF69796">
    <property type="entry name" value="Thymidylate synthase-complementing protein Thy1"/>
    <property type="match status" value="2"/>
</dbReference>
<reference evidence="2 3" key="1">
    <citation type="submission" date="2019-03" db="EMBL/GenBank/DDBJ databases">
        <authorList>
            <person name="Nijsse B."/>
        </authorList>
    </citation>
    <scope>NUCLEOTIDE SEQUENCE [LARGE SCALE GENOMIC DNA]</scope>
    <source>
        <strain evidence="2">Desulfoluna butyratoxydans MSL71</strain>
    </source>
</reference>
<gene>
    <name evidence="2" type="ORF">MSL71_28670</name>
</gene>
<dbReference type="InterPro" id="IPR003669">
    <property type="entry name" value="Thymidylate_synthase_ThyX"/>
</dbReference>
<dbReference type="CDD" id="cd20175">
    <property type="entry name" value="ThyX"/>
    <property type="match status" value="2"/>
</dbReference>
<proteinExistence type="predicted"/>
<sequence length="471" mass="52836">MEKARAVILAFTPEPERICASAARISSTKGAATEIYENTDQSNIGQLIKRVVALGHVTITEHAVFNIAFENVSAFFEQFLIEFRLAAYTIKSRRYVDYSEMGGLSPEFRLKKGGLADASFGERFETLSRELFEDYHKLLEAGIPKEDARFVLPYCLRSHIYCTVNARELLHILHSCLNGRGAAYPEIRQIGESLLDQAKEILPDVFDDIDKVEKGREDKENRLCELVADKGVQRRADGDSALVELLTHSGEPDLMVAVSALVSHSGCSSSDALGMLRDDEELTAGIIDIVTSDRRRRELEQVNVTFRLNDMSLSCLTHLARHRIQSLVVPSFTEFGKSRTCVMPETITENEAAKEIYMGCFEKSMDLYEAFRDAGVMEEDLVYLYLSGNVMDVVTTMNGRELYHFLKLRCCDRAQWEIRNYAVGMLSAVRGISPVLFGKVGPGCFMDGVCPEGKMSCGKQVEMKKLFSNME</sequence>
<dbReference type="PROSITE" id="PS51331">
    <property type="entry name" value="THYX"/>
    <property type="match status" value="2"/>
</dbReference>
<evidence type="ECO:0000313" key="2">
    <source>
        <dbReference type="EMBL" id="VFQ45210.1"/>
    </source>
</evidence>
<dbReference type="AlphaFoldDB" id="A0A4U8YN46"/>
<dbReference type="PANTHER" id="PTHR34934">
    <property type="entry name" value="FLAVIN-DEPENDENT THYMIDYLATE SYNTHASE"/>
    <property type="match status" value="1"/>
</dbReference>
<dbReference type="GO" id="GO:0006231">
    <property type="term" value="P:dTMP biosynthetic process"/>
    <property type="evidence" value="ECO:0007669"/>
    <property type="project" value="UniProtKB-UniRule"/>
</dbReference>
<dbReference type="RefSeq" id="WP_180141511.1">
    <property type="nucleotide sequence ID" value="NZ_CAADHO010000005.1"/>
</dbReference>
<dbReference type="GO" id="GO:0070402">
    <property type="term" value="F:NADPH binding"/>
    <property type="evidence" value="ECO:0007669"/>
    <property type="project" value="TreeGrafter"/>
</dbReference>
<dbReference type="PANTHER" id="PTHR34934:SF1">
    <property type="entry name" value="FLAVIN-DEPENDENT THYMIDYLATE SYNTHASE"/>
    <property type="match status" value="1"/>
</dbReference>
<dbReference type="Proteomes" id="UP000507962">
    <property type="component" value="Unassembled WGS sequence"/>
</dbReference>
<evidence type="ECO:0000313" key="3">
    <source>
        <dbReference type="Proteomes" id="UP000507962"/>
    </source>
</evidence>
<dbReference type="EC" id="2.1.1.148" evidence="1"/>
<dbReference type="NCBIfam" id="TIGR02170">
    <property type="entry name" value="thyX"/>
    <property type="match status" value="1"/>
</dbReference>
<name>A0A4U8YN46_9BACT</name>
<dbReference type="EMBL" id="CAADHO010000005">
    <property type="protein sequence ID" value="VFQ45210.1"/>
    <property type="molecule type" value="Genomic_DNA"/>
</dbReference>
<evidence type="ECO:0000256" key="1">
    <source>
        <dbReference type="NCBIfam" id="TIGR02170"/>
    </source>
</evidence>
<organism evidence="2 3">
    <name type="scientific">Desulfoluna butyratoxydans</name>
    <dbReference type="NCBI Taxonomy" id="231438"/>
    <lineage>
        <taxon>Bacteria</taxon>
        <taxon>Pseudomonadati</taxon>
        <taxon>Thermodesulfobacteriota</taxon>
        <taxon>Desulfobacteria</taxon>
        <taxon>Desulfobacterales</taxon>
        <taxon>Desulfolunaceae</taxon>
        <taxon>Desulfoluna</taxon>
    </lineage>
</organism>
<dbReference type="Gene3D" id="3.30.1360.170">
    <property type="match status" value="2"/>
</dbReference>
<keyword evidence="3" id="KW-1185">Reference proteome</keyword>